<dbReference type="Gene3D" id="3.40.1180.10">
    <property type="entry name" value="Decaprenyl diphosphate synthase-like"/>
    <property type="match status" value="1"/>
</dbReference>
<sequence>MKTVVGHIAKGRTKSGPPGQLPRTVALIPDGNARWADLNGLTTIQGHLAGLAVGIARARDACELGIEQLSLFGFSAENWTRPAAEVDDLMNLFATHFPCAVEALAPLGVRICHLGSRSGLPEPVLDALDDLASATAHNTRMTLFVALNYGGRQELLDAAKYYTGSGEEEFWQLLNAPEMLDLDFIIRTGGEHRLSNGFTWHSSYSELLFVDELWPDFSRDCFELALAQFGRRVRTMGGR</sequence>
<evidence type="ECO:0000313" key="4">
    <source>
        <dbReference type="EMBL" id="ORV72121.1"/>
    </source>
</evidence>
<feature type="active site" evidence="3">
    <location>
        <position position="30"/>
    </location>
</feature>
<comment type="cofactor">
    <cofactor evidence="3">
        <name>Mg(2+)</name>
        <dbReference type="ChEBI" id="CHEBI:18420"/>
    </cofactor>
    <text evidence="3">Binds 2 magnesium ions per subunit.</text>
</comment>
<dbReference type="HAMAP" id="MF_01139">
    <property type="entry name" value="ISPT"/>
    <property type="match status" value="1"/>
</dbReference>
<comment type="subunit">
    <text evidence="3">Homodimer.</text>
</comment>
<comment type="similarity">
    <text evidence="1 3">Belongs to the UPP synthase family.</text>
</comment>
<dbReference type="AlphaFoldDB" id="A0A1X1VSV6"/>
<keyword evidence="3" id="KW-0460">Magnesium</keyword>
<dbReference type="GO" id="GO:0045547">
    <property type="term" value="F:ditrans,polycis-polyprenyl diphosphate synthase [(2E,6E)-farnesyl diphosphate specific] activity"/>
    <property type="evidence" value="ECO:0007669"/>
    <property type="project" value="TreeGrafter"/>
</dbReference>
<feature type="binding site" evidence="3">
    <location>
        <position position="35"/>
    </location>
    <ligand>
        <name>substrate</name>
    </ligand>
</feature>
<dbReference type="CDD" id="cd00475">
    <property type="entry name" value="Cis_IPPS"/>
    <property type="match status" value="1"/>
</dbReference>
<comment type="caution">
    <text evidence="3">Lacks conserved residue(s) required for the propagation of feature annotation.</text>
</comment>
<dbReference type="GO" id="GO:0000287">
    <property type="term" value="F:magnesium ion binding"/>
    <property type="evidence" value="ECO:0007669"/>
    <property type="project" value="UniProtKB-UniRule"/>
</dbReference>
<keyword evidence="2 3" id="KW-0808">Transferase</keyword>
<dbReference type="EC" id="2.5.1.-" evidence="3"/>
<evidence type="ECO:0000313" key="5">
    <source>
        <dbReference type="Proteomes" id="UP000193738"/>
    </source>
</evidence>
<proteinExistence type="inferred from homology"/>
<dbReference type="PANTHER" id="PTHR10291:SF0">
    <property type="entry name" value="DEHYDRODOLICHYL DIPHOSPHATE SYNTHASE 2"/>
    <property type="match status" value="1"/>
</dbReference>
<feature type="binding site" evidence="3">
    <location>
        <position position="187"/>
    </location>
    <ligand>
        <name>substrate</name>
    </ligand>
</feature>
<feature type="binding site" evidence="3">
    <location>
        <begin position="193"/>
        <end position="195"/>
    </location>
    <ligand>
        <name>substrate</name>
    </ligand>
</feature>
<feature type="binding site" evidence="3">
    <location>
        <position position="79"/>
    </location>
    <ligand>
        <name>substrate</name>
    </ligand>
</feature>
<reference evidence="4 5" key="1">
    <citation type="submission" date="2016-01" db="EMBL/GenBank/DDBJ databases">
        <title>The new phylogeny of the genus Mycobacterium.</title>
        <authorList>
            <person name="Tarcisio F."/>
            <person name="Conor M."/>
            <person name="Antonella G."/>
            <person name="Elisabetta G."/>
            <person name="Giulia F.S."/>
            <person name="Sara T."/>
            <person name="Anna F."/>
            <person name="Clotilde B."/>
            <person name="Roberto B."/>
            <person name="Veronica D.S."/>
            <person name="Fabio R."/>
            <person name="Monica P."/>
            <person name="Olivier J."/>
            <person name="Enrico T."/>
            <person name="Nicola S."/>
        </authorList>
    </citation>
    <scope>NUCLEOTIDE SEQUENCE [LARGE SCALE GENOMIC DNA]</scope>
    <source>
        <strain evidence="4 5">DSM 43505</strain>
    </source>
</reference>
<accession>A0A1X1VSV6</accession>
<dbReference type="NCBIfam" id="TIGR00055">
    <property type="entry name" value="uppS"/>
    <property type="match status" value="1"/>
</dbReference>
<evidence type="ECO:0000256" key="3">
    <source>
        <dbReference type="HAMAP-Rule" id="MF_01139"/>
    </source>
</evidence>
<dbReference type="PANTHER" id="PTHR10291">
    <property type="entry name" value="DEHYDRODOLICHYL DIPHOSPHATE SYNTHASE FAMILY MEMBER"/>
    <property type="match status" value="1"/>
</dbReference>
<comment type="caution">
    <text evidence="4">The sequence shown here is derived from an EMBL/GenBank/DDBJ whole genome shotgun (WGS) entry which is preliminary data.</text>
</comment>
<comment type="function">
    <text evidence="3">Catalyzes the condensation of isopentenyl diphosphate (IPP) with allylic pyrophosphates generating different type of terpenoids.</text>
</comment>
<dbReference type="EMBL" id="LQOX01000080">
    <property type="protein sequence ID" value="ORV72121.1"/>
    <property type="molecule type" value="Genomic_DNA"/>
</dbReference>
<feature type="binding site" evidence="3">
    <location>
        <begin position="31"/>
        <end position="34"/>
    </location>
    <ligand>
        <name>substrate</name>
    </ligand>
</feature>
<dbReference type="STRING" id="1777.AWC07_03925"/>
<feature type="binding site" evidence="3">
    <location>
        <position position="47"/>
    </location>
    <ligand>
        <name>substrate</name>
    </ligand>
</feature>
<feature type="binding site" evidence="3">
    <location>
        <position position="206"/>
    </location>
    <ligand>
        <name>Mg(2+)</name>
        <dbReference type="ChEBI" id="CHEBI:18420"/>
    </ligand>
</feature>
<name>A0A1X1VSV6_MYCGS</name>
<keyword evidence="3" id="KW-0479">Metal-binding</keyword>
<feature type="binding site" evidence="3">
    <location>
        <position position="30"/>
    </location>
    <ligand>
        <name>Mg(2+)</name>
        <dbReference type="ChEBI" id="CHEBI:18420"/>
    </ligand>
</feature>
<evidence type="ECO:0000256" key="1">
    <source>
        <dbReference type="ARBA" id="ARBA00005432"/>
    </source>
</evidence>
<dbReference type="GO" id="GO:0016094">
    <property type="term" value="P:polyprenol biosynthetic process"/>
    <property type="evidence" value="ECO:0007669"/>
    <property type="project" value="TreeGrafter"/>
</dbReference>
<feature type="binding site" evidence="3">
    <location>
        <position position="81"/>
    </location>
    <ligand>
        <name>substrate</name>
    </ligand>
</feature>
<dbReference type="RefSeq" id="WP_051508181.1">
    <property type="nucleotide sequence ID" value="NZ_LQOX01000080.1"/>
</dbReference>
<keyword evidence="5" id="KW-1185">Reference proteome</keyword>
<feature type="active site" description="Proton acceptor" evidence="3">
    <location>
        <position position="78"/>
    </location>
</feature>
<dbReference type="Pfam" id="PF01255">
    <property type="entry name" value="Prenyltransf"/>
    <property type="match status" value="1"/>
</dbReference>
<protein>
    <recommendedName>
        <fullName evidence="3">Isoprenyl transferase</fullName>
        <ecNumber evidence="3">2.5.1.-</ecNumber>
    </recommendedName>
</protein>
<organism evidence="4 5">
    <name type="scientific">Mycobacterium gastri</name>
    <dbReference type="NCBI Taxonomy" id="1777"/>
    <lineage>
        <taxon>Bacteria</taxon>
        <taxon>Bacillati</taxon>
        <taxon>Actinomycetota</taxon>
        <taxon>Actinomycetes</taxon>
        <taxon>Mycobacteriales</taxon>
        <taxon>Mycobacteriaceae</taxon>
        <taxon>Mycobacterium</taxon>
    </lineage>
</organism>
<dbReference type="InterPro" id="IPR036424">
    <property type="entry name" value="UPP_synth-like_sf"/>
</dbReference>
<dbReference type="SUPFAM" id="SSF64005">
    <property type="entry name" value="Undecaprenyl diphosphate synthase"/>
    <property type="match status" value="1"/>
</dbReference>
<gene>
    <name evidence="4" type="ORF">AWC07_03925</name>
</gene>
<evidence type="ECO:0000256" key="2">
    <source>
        <dbReference type="ARBA" id="ARBA00022679"/>
    </source>
</evidence>
<dbReference type="InterPro" id="IPR001441">
    <property type="entry name" value="UPP_synth-like"/>
</dbReference>
<feature type="binding site" evidence="3">
    <location>
        <begin position="75"/>
        <end position="77"/>
    </location>
    <ligand>
        <name>substrate</name>
    </ligand>
</feature>
<dbReference type="Proteomes" id="UP000193738">
    <property type="component" value="Unassembled WGS sequence"/>
</dbReference>